<comment type="caution">
    <text evidence="1">The sequence shown here is derived from an EMBL/GenBank/DDBJ whole genome shotgun (WGS) entry which is preliminary data.</text>
</comment>
<evidence type="ECO:0000313" key="1">
    <source>
        <dbReference type="EMBL" id="CAG9621663.1"/>
    </source>
</evidence>
<protein>
    <submittedName>
        <fullName evidence="1">Uncharacterized protein</fullName>
    </submittedName>
</protein>
<dbReference type="Proteomes" id="UP000789833">
    <property type="component" value="Unassembled WGS sequence"/>
</dbReference>
<dbReference type="RefSeq" id="WP_230501546.1">
    <property type="nucleotide sequence ID" value="NZ_CAKJTJ010000012.1"/>
</dbReference>
<organism evidence="1 2">
    <name type="scientific">Sutcliffiella rhizosphaerae</name>
    <dbReference type="NCBI Taxonomy" id="2880967"/>
    <lineage>
        <taxon>Bacteria</taxon>
        <taxon>Bacillati</taxon>
        <taxon>Bacillota</taxon>
        <taxon>Bacilli</taxon>
        <taxon>Bacillales</taxon>
        <taxon>Bacillaceae</taxon>
        <taxon>Sutcliffiella</taxon>
    </lineage>
</organism>
<reference evidence="1 2" key="1">
    <citation type="submission" date="2021-10" db="EMBL/GenBank/DDBJ databases">
        <authorList>
            <person name="Criscuolo A."/>
        </authorList>
    </citation>
    <scope>NUCLEOTIDE SEQUENCE [LARGE SCALE GENOMIC DNA]</scope>
    <source>
        <strain evidence="2">CIP 111883</strain>
    </source>
</reference>
<keyword evidence="2" id="KW-1185">Reference proteome</keyword>
<gene>
    <name evidence="1" type="ORF">BACCIP111883_02436</name>
</gene>
<proteinExistence type="predicted"/>
<evidence type="ECO:0000313" key="2">
    <source>
        <dbReference type="Proteomes" id="UP000789833"/>
    </source>
</evidence>
<name>A0ABN8AEM0_9BACI</name>
<sequence>MAESKKLQSDISNLTQSTTNMMLQNVLKKHKVKLNGDNLSKDQKAQLRKLVADIQDSFGKLEKLQNEEKNQ</sequence>
<dbReference type="EMBL" id="CAKJTJ010000012">
    <property type="protein sequence ID" value="CAG9621663.1"/>
    <property type="molecule type" value="Genomic_DNA"/>
</dbReference>
<accession>A0ABN8AEM0</accession>